<evidence type="ECO:0000256" key="5">
    <source>
        <dbReference type="SAM" id="Coils"/>
    </source>
</evidence>
<dbReference type="InterPro" id="IPR013083">
    <property type="entry name" value="Znf_RING/FYVE/PHD"/>
</dbReference>
<keyword evidence="5" id="KW-0175">Coiled coil</keyword>
<evidence type="ECO:0000256" key="1">
    <source>
        <dbReference type="ARBA" id="ARBA00022723"/>
    </source>
</evidence>
<gene>
    <name evidence="7" type="ORF">C4D60_Mb06t32470</name>
</gene>
<proteinExistence type="predicted"/>
<dbReference type="PANTHER" id="PTHR42647">
    <property type="entry name" value="SBP (S-RIBONUCLEASE BINDING PROTEIN) FAMILY PROTEIN"/>
    <property type="match status" value="1"/>
</dbReference>
<dbReference type="PANTHER" id="PTHR42647:SF12">
    <property type="entry name" value="BOI-RELATED E3 UBIQUITIN-PROTEIN LIGASE 2-RELATED"/>
    <property type="match status" value="1"/>
</dbReference>
<dbReference type="GO" id="GO:0043067">
    <property type="term" value="P:regulation of programmed cell death"/>
    <property type="evidence" value="ECO:0007669"/>
    <property type="project" value="TreeGrafter"/>
</dbReference>
<feature type="coiled-coil region" evidence="5">
    <location>
        <begin position="147"/>
        <end position="220"/>
    </location>
</feature>
<feature type="domain" description="RING-type" evidence="6">
    <location>
        <begin position="256"/>
        <end position="291"/>
    </location>
</feature>
<keyword evidence="1" id="KW-0479">Metal-binding</keyword>
<dbReference type="Pfam" id="PF13920">
    <property type="entry name" value="zf-C3HC4_3"/>
    <property type="match status" value="1"/>
</dbReference>
<dbReference type="STRING" id="52838.A0A4V4H4B9"/>
<reference evidence="7 8" key="1">
    <citation type="journal article" date="2019" name="Nat. Plants">
        <title>Genome sequencing of Musa balbisiana reveals subgenome evolution and function divergence in polyploid bananas.</title>
        <authorList>
            <person name="Yao X."/>
        </authorList>
    </citation>
    <scope>NUCLEOTIDE SEQUENCE [LARGE SCALE GENOMIC DNA]</scope>
    <source>
        <strain evidence="8">cv. DH-PKW</strain>
        <tissue evidence="7">Leaves</tissue>
    </source>
</reference>
<organism evidence="7 8">
    <name type="scientific">Musa balbisiana</name>
    <name type="common">Banana</name>
    <dbReference type="NCBI Taxonomy" id="52838"/>
    <lineage>
        <taxon>Eukaryota</taxon>
        <taxon>Viridiplantae</taxon>
        <taxon>Streptophyta</taxon>
        <taxon>Embryophyta</taxon>
        <taxon>Tracheophyta</taxon>
        <taxon>Spermatophyta</taxon>
        <taxon>Magnoliopsida</taxon>
        <taxon>Liliopsida</taxon>
        <taxon>Zingiberales</taxon>
        <taxon>Musaceae</taxon>
        <taxon>Musa</taxon>
    </lineage>
</organism>
<dbReference type="Proteomes" id="UP000317650">
    <property type="component" value="Chromosome 6"/>
</dbReference>
<accession>A0A4V4H4B9</accession>
<dbReference type="AlphaFoldDB" id="A0A4V4H4B9"/>
<evidence type="ECO:0000256" key="4">
    <source>
        <dbReference type="PROSITE-ProRule" id="PRU00175"/>
    </source>
</evidence>
<evidence type="ECO:0000313" key="8">
    <source>
        <dbReference type="Proteomes" id="UP000317650"/>
    </source>
</evidence>
<dbReference type="EMBL" id="PYDT01000009">
    <property type="protein sequence ID" value="THU51576.1"/>
    <property type="molecule type" value="Genomic_DNA"/>
</dbReference>
<comment type="caution">
    <text evidence="7">The sequence shown here is derived from an EMBL/GenBank/DDBJ whole genome shotgun (WGS) entry which is preliminary data.</text>
</comment>
<keyword evidence="3" id="KW-0862">Zinc</keyword>
<dbReference type="InterPro" id="IPR001841">
    <property type="entry name" value="Znf_RING"/>
</dbReference>
<dbReference type="GO" id="GO:0008270">
    <property type="term" value="F:zinc ion binding"/>
    <property type="evidence" value="ECO:0007669"/>
    <property type="project" value="UniProtKB-KW"/>
</dbReference>
<keyword evidence="2 4" id="KW-0863">Zinc-finger</keyword>
<dbReference type="PROSITE" id="PS50089">
    <property type="entry name" value="ZF_RING_2"/>
    <property type="match status" value="1"/>
</dbReference>
<dbReference type="GO" id="GO:0004842">
    <property type="term" value="F:ubiquitin-protein transferase activity"/>
    <property type="evidence" value="ECO:0007669"/>
    <property type="project" value="TreeGrafter"/>
</dbReference>
<dbReference type="Gene3D" id="3.30.40.10">
    <property type="entry name" value="Zinc/RING finger domain, C3HC4 (zinc finger)"/>
    <property type="match status" value="1"/>
</dbReference>
<evidence type="ECO:0000259" key="6">
    <source>
        <dbReference type="PROSITE" id="PS50089"/>
    </source>
</evidence>
<evidence type="ECO:0000313" key="7">
    <source>
        <dbReference type="EMBL" id="THU51576.1"/>
    </source>
</evidence>
<sequence>MAVEAHHLHLFPSQLLRNREIINGVEDQSGFYHTQLGFVAPASGATASSYIPFCSSPSAPLTAATTSDSGLTFNNFHAAMASRKRPRDWDRQLSFLGQDLSSHIHQQMLDVDRLILHHWDTWQAEKVRVELMEGLKRFLRGILAAVEEGLSKRLESKEEEIARVSKLNWALEERIKTLCVENQMWRDLARSNEAAAQVLRTNLEQALAEAQVKAEEEAAAIAADDAESCCFGDNAGGENRDPAAAEAKRLGLRRVCRCCQAQEPSVLLLPCRHLCVCAACGPAVVVCPICNCNSNGSVHVNMS</sequence>
<name>A0A4V4H4B9_MUSBA</name>
<keyword evidence="8" id="KW-1185">Reference proteome</keyword>
<evidence type="ECO:0000256" key="3">
    <source>
        <dbReference type="ARBA" id="ARBA00022833"/>
    </source>
</evidence>
<protein>
    <recommendedName>
        <fullName evidence="6">RING-type domain-containing protein</fullName>
    </recommendedName>
</protein>
<evidence type="ECO:0000256" key="2">
    <source>
        <dbReference type="ARBA" id="ARBA00022771"/>
    </source>
</evidence>